<dbReference type="EMBL" id="CAOF01000049">
    <property type="protein sequence ID" value="CCO45213.1"/>
    <property type="molecule type" value="Genomic_DNA"/>
</dbReference>
<dbReference type="Proteomes" id="UP000018211">
    <property type="component" value="Unassembled WGS sequence"/>
</dbReference>
<dbReference type="RefSeq" id="WP_022606436.1">
    <property type="nucleotide sequence ID" value="NZ_LK391965.1"/>
</dbReference>
<proteinExistence type="predicted"/>
<dbReference type="PROSITE" id="PS51184">
    <property type="entry name" value="JMJC"/>
    <property type="match status" value="1"/>
</dbReference>
<name>A0AAV2VL41_9VIBR</name>
<evidence type="ECO:0000313" key="3">
    <source>
        <dbReference type="Proteomes" id="UP000018211"/>
    </source>
</evidence>
<dbReference type="PANTHER" id="PTHR12461:SF105">
    <property type="entry name" value="HYPOXIA-INDUCIBLE FACTOR 1-ALPHA INHIBITOR"/>
    <property type="match status" value="1"/>
</dbReference>
<dbReference type="InterPro" id="IPR003347">
    <property type="entry name" value="JmjC_dom"/>
</dbReference>
<dbReference type="Pfam" id="PF13621">
    <property type="entry name" value="Cupin_8"/>
    <property type="match status" value="1"/>
</dbReference>
<dbReference type="SUPFAM" id="SSF51197">
    <property type="entry name" value="Clavaminate synthase-like"/>
    <property type="match status" value="1"/>
</dbReference>
<evidence type="ECO:0000259" key="1">
    <source>
        <dbReference type="PROSITE" id="PS51184"/>
    </source>
</evidence>
<dbReference type="Gene3D" id="2.60.120.650">
    <property type="entry name" value="Cupin"/>
    <property type="match status" value="1"/>
</dbReference>
<dbReference type="PANTHER" id="PTHR12461">
    <property type="entry name" value="HYPOXIA-INDUCIBLE FACTOR 1 ALPHA INHIBITOR-RELATED"/>
    <property type="match status" value="1"/>
</dbReference>
<reference evidence="2 3" key="1">
    <citation type="journal article" date="2013" name="ISME J.">
        <title>Comparative genomics of pathogenic lineages of Vibrio nigripulchritudo identifies virulence-associated traits.</title>
        <authorList>
            <person name="Goudenege D."/>
            <person name="Labreuche Y."/>
            <person name="Krin E."/>
            <person name="Ansquer D."/>
            <person name="Mangenot S."/>
            <person name="Calteau A."/>
            <person name="Medigue C."/>
            <person name="Mazel D."/>
            <person name="Polz M.F."/>
            <person name="Le Roux F."/>
        </authorList>
    </citation>
    <scope>NUCLEOTIDE SEQUENCE [LARGE SCALE GENOMIC DNA]</scope>
    <source>
        <strain evidence="2 3">SOn1</strain>
    </source>
</reference>
<gene>
    <name evidence="2" type="ORF">VIBNISOn1_1420013</name>
</gene>
<accession>A0AAV2VL41</accession>
<organism evidence="2 3">
    <name type="scientific">Vibrio nigripulchritudo SOn1</name>
    <dbReference type="NCBI Taxonomy" id="1238450"/>
    <lineage>
        <taxon>Bacteria</taxon>
        <taxon>Pseudomonadati</taxon>
        <taxon>Pseudomonadota</taxon>
        <taxon>Gammaproteobacteria</taxon>
        <taxon>Vibrionales</taxon>
        <taxon>Vibrionaceae</taxon>
        <taxon>Vibrio</taxon>
    </lineage>
</organism>
<sequence length="315" mass="35704">MEVADKVQEEHVFKFIPGMDSAPEIETVLASELTPKEFYDRYVSQNQPCLIKGAISHWEAMDKWQDPEYLKEKNGDSPTPYYPHMNYESAERMGEGRKVEPFHHVLDLLRSGTEEILSAPSVVLSEEPFKVLAPDTNGYRFLPNPPKPIAYPKSRAFMYKGAGTGWHFHVTDETLMSQVIGTKKVGLLPPDKLTDDLVFDAFKADAYLENGDCFDQSKSNAIKPFTALVEPGDAMYIPPFWWHGIEPTDNEFGITVAQCWRSPLHVMGDLSYPTVRKIWKKAYTEPSKVTFAITALGIASLGAQLWRWITKPLRT</sequence>
<dbReference type="GeneID" id="97541015"/>
<dbReference type="AlphaFoldDB" id="A0AAV2VL41"/>
<evidence type="ECO:0000313" key="2">
    <source>
        <dbReference type="EMBL" id="CCO45213.1"/>
    </source>
</evidence>
<feature type="domain" description="JmjC" evidence="1">
    <location>
        <begin position="131"/>
        <end position="277"/>
    </location>
</feature>
<protein>
    <submittedName>
        <fullName evidence="2">Clavaminate synthase-like</fullName>
    </submittedName>
</protein>
<dbReference type="InterPro" id="IPR041667">
    <property type="entry name" value="Cupin_8"/>
</dbReference>
<comment type="caution">
    <text evidence="2">The sequence shown here is derived from an EMBL/GenBank/DDBJ whole genome shotgun (WGS) entry which is preliminary data.</text>
</comment>